<keyword evidence="2" id="KW-0472">Membrane</keyword>
<keyword evidence="2" id="KW-0812">Transmembrane</keyword>
<evidence type="ECO:0000256" key="1">
    <source>
        <dbReference type="ARBA" id="ARBA00023012"/>
    </source>
</evidence>
<dbReference type="EMBL" id="HG322950">
    <property type="protein sequence ID" value="CDF82471.1"/>
    <property type="molecule type" value="Genomic_DNA"/>
</dbReference>
<keyword evidence="5" id="KW-1185">Reference proteome</keyword>
<dbReference type="KEGG" id="pkc:PKB_1106"/>
<dbReference type="RefSeq" id="WP_043249707.1">
    <property type="nucleotide sequence ID" value="NZ_HG322950.1"/>
</dbReference>
<gene>
    <name evidence="4" type="ORF">PKB_1106</name>
</gene>
<dbReference type="InterPro" id="IPR008207">
    <property type="entry name" value="Sig_transdc_His_kin_Hpt_dom"/>
</dbReference>
<dbReference type="Gene3D" id="1.20.120.160">
    <property type="entry name" value="HPT domain"/>
    <property type="match status" value="1"/>
</dbReference>
<reference evidence="4 5" key="2">
    <citation type="submission" date="2014-05" db="EMBL/GenBank/DDBJ databases">
        <title>Genome sequence of the 3-chlorobenzoate degrading bacterium Pseudomonas knackmussii B13 shows multiple evidence for horizontal gene transfer.</title>
        <authorList>
            <person name="Miyazaki R."/>
            <person name="Bertelli C."/>
            <person name="Falquet L."/>
            <person name="Robinson-Rechavi M."/>
            <person name="Gharib W."/>
            <person name="Roy S."/>
            <person name="Van der Meer J.R."/>
        </authorList>
    </citation>
    <scope>NUCLEOTIDE SEQUENCE [LARGE SCALE GENOMIC DNA]</scope>
    <source>
        <strain evidence="4 5">B13</strain>
    </source>
</reference>
<reference evidence="4 5" key="1">
    <citation type="submission" date="2013-03" db="EMBL/GenBank/DDBJ databases">
        <authorList>
            <person name="Linke B."/>
        </authorList>
    </citation>
    <scope>NUCLEOTIDE SEQUENCE [LARGE SCALE GENOMIC DNA]</scope>
    <source>
        <strain evidence="4 5">B13</strain>
    </source>
</reference>
<dbReference type="Pfam" id="PF01627">
    <property type="entry name" value="Hpt"/>
    <property type="match status" value="1"/>
</dbReference>
<evidence type="ECO:0000313" key="5">
    <source>
        <dbReference type="Proteomes" id="UP000025241"/>
    </source>
</evidence>
<evidence type="ECO:0000259" key="3">
    <source>
        <dbReference type="Pfam" id="PF01627"/>
    </source>
</evidence>
<dbReference type="HOGENOM" id="CLU_1439951_0_0_6"/>
<dbReference type="AlphaFoldDB" id="A0A024HC57"/>
<accession>A0A024HC57</accession>
<dbReference type="GO" id="GO:0000160">
    <property type="term" value="P:phosphorelay signal transduction system"/>
    <property type="evidence" value="ECO:0007669"/>
    <property type="project" value="UniProtKB-KW"/>
</dbReference>
<feature type="domain" description="HPt" evidence="3">
    <location>
        <begin position="100"/>
        <end position="177"/>
    </location>
</feature>
<dbReference type="SUPFAM" id="SSF47226">
    <property type="entry name" value="Histidine-containing phosphotransfer domain, HPT domain"/>
    <property type="match status" value="1"/>
</dbReference>
<dbReference type="STRING" id="1301098.PKB_1106"/>
<name>A0A024HC57_PSEKB</name>
<keyword evidence="2" id="KW-1133">Transmembrane helix</keyword>
<proteinExistence type="predicted"/>
<dbReference type="PATRIC" id="fig|1301098.3.peg.1119"/>
<feature type="transmembrane region" description="Helical" evidence="2">
    <location>
        <begin position="44"/>
        <end position="61"/>
    </location>
</feature>
<organism evidence="4 5">
    <name type="scientific">Pseudomonas knackmussii (strain DSM 6978 / CCUG 54928 / LMG 23759 / B13)</name>
    <dbReference type="NCBI Taxonomy" id="1301098"/>
    <lineage>
        <taxon>Bacteria</taxon>
        <taxon>Pseudomonadati</taxon>
        <taxon>Pseudomonadota</taxon>
        <taxon>Gammaproteobacteria</taxon>
        <taxon>Pseudomonadales</taxon>
        <taxon>Pseudomonadaceae</taxon>
        <taxon>Pseudomonas</taxon>
    </lineage>
</organism>
<evidence type="ECO:0000256" key="2">
    <source>
        <dbReference type="SAM" id="Phobius"/>
    </source>
</evidence>
<dbReference type="GO" id="GO:0004672">
    <property type="term" value="F:protein kinase activity"/>
    <property type="evidence" value="ECO:0007669"/>
    <property type="project" value="UniProtKB-ARBA"/>
</dbReference>
<protein>
    <submittedName>
        <fullName evidence="4">Hypothetical membrane protein</fullName>
    </submittedName>
</protein>
<keyword evidence="1" id="KW-0902">Two-component regulatory system</keyword>
<sequence length="188" mass="20807">MRPRAERVACELPAGSLAVLLPLSAGALFTLAHVPNTLLPEFPWQPLSDAALVISALALIWRRRRPECETARRKSLMYEAGFDLDHLSGLNADPHWLAQLLGALRHNLIEERQRLQSAAQWHEPLQQALHRLSGLACTIDAPGLLRACQDVEQALECNPAGIGEQLERLRACLGALLEDVERRLADPI</sequence>
<feature type="transmembrane region" description="Helical" evidence="2">
    <location>
        <begin position="12"/>
        <end position="32"/>
    </location>
</feature>
<dbReference type="Proteomes" id="UP000025241">
    <property type="component" value="Chromosome I"/>
</dbReference>
<dbReference type="InterPro" id="IPR036641">
    <property type="entry name" value="HPT_dom_sf"/>
</dbReference>
<evidence type="ECO:0000313" key="4">
    <source>
        <dbReference type="EMBL" id="CDF82471.1"/>
    </source>
</evidence>